<feature type="region of interest" description="Disordered" evidence="2">
    <location>
        <begin position="346"/>
        <end position="375"/>
    </location>
</feature>
<organism evidence="3 4">
    <name type="scientific">Patiria miniata</name>
    <name type="common">Bat star</name>
    <name type="synonym">Asterina miniata</name>
    <dbReference type="NCBI Taxonomy" id="46514"/>
    <lineage>
        <taxon>Eukaryota</taxon>
        <taxon>Metazoa</taxon>
        <taxon>Echinodermata</taxon>
        <taxon>Eleutherozoa</taxon>
        <taxon>Asterozoa</taxon>
        <taxon>Asteroidea</taxon>
        <taxon>Valvatacea</taxon>
        <taxon>Valvatida</taxon>
        <taxon>Asterinidae</taxon>
        <taxon>Patiria</taxon>
    </lineage>
</organism>
<evidence type="ECO:0000256" key="2">
    <source>
        <dbReference type="SAM" id="MobiDB-lite"/>
    </source>
</evidence>
<proteinExistence type="predicted"/>
<name>A0A914BTJ6_PATMI</name>
<dbReference type="OrthoDB" id="10448421at2759"/>
<feature type="coiled-coil region" evidence="1">
    <location>
        <begin position="50"/>
        <end position="77"/>
    </location>
</feature>
<reference evidence="3" key="1">
    <citation type="submission" date="2022-11" db="UniProtKB">
        <authorList>
            <consortium name="EnsemblMetazoa"/>
        </authorList>
    </citation>
    <scope>IDENTIFICATION</scope>
</reference>
<feature type="region of interest" description="Disordered" evidence="2">
    <location>
        <begin position="184"/>
        <end position="245"/>
    </location>
</feature>
<accession>A0A914BTJ6</accession>
<protein>
    <submittedName>
        <fullName evidence="3">Uncharacterized protein</fullName>
    </submittedName>
</protein>
<dbReference type="AlphaFoldDB" id="A0A914BTJ6"/>
<keyword evidence="4" id="KW-1185">Reference proteome</keyword>
<feature type="region of interest" description="Disordered" evidence="2">
    <location>
        <begin position="148"/>
        <end position="168"/>
    </location>
</feature>
<sequence>MSVQTASSKPKERRLSVNVAMAVVHKTNRSEDKKLERRVEHLKQKEHQDQVRHCSEVKKLEKELESMQMQVESAPRTFTKREIEEKDVPYLFGKKMTAQQPRAIRRRRHRGDSAEAALNRVVKNVEITGKNRFRSAVMAVCVAKGLGGGDSEDGVVVPDQEGETEPILSGEELVVSGGQSRCSLSARSGLQRGRVRIQTYPSERPYTSPVKTASQRRSSTLPPPSTTRDSQSQPKPASARSINSRRSTIGSLSFRSDSPPPSVGLPVSLPDLVGAARASIVHAAESAKAATVLKRRGSAVNTVTAAERDLERRRSSAALRLQGIKQDLSRRDSDLQDRIKLFVKTSMPGESSARSPRRLFAIPVGGEPPSTDMDD</sequence>
<feature type="compositionally biased region" description="Polar residues" evidence="2">
    <location>
        <begin position="209"/>
        <end position="245"/>
    </location>
</feature>
<evidence type="ECO:0000256" key="1">
    <source>
        <dbReference type="SAM" id="Coils"/>
    </source>
</evidence>
<keyword evidence="1" id="KW-0175">Coiled coil</keyword>
<evidence type="ECO:0000313" key="3">
    <source>
        <dbReference type="EnsemblMetazoa" id="XP_038079360.1"/>
    </source>
</evidence>
<dbReference type="EnsemblMetazoa" id="XM_038223432.1">
    <property type="protein sequence ID" value="XP_038079360.1"/>
    <property type="gene ID" value="LOC119746470"/>
</dbReference>
<evidence type="ECO:0000313" key="4">
    <source>
        <dbReference type="Proteomes" id="UP000887568"/>
    </source>
</evidence>
<dbReference type="GeneID" id="119746470"/>
<dbReference type="Proteomes" id="UP000887568">
    <property type="component" value="Unplaced"/>
</dbReference>
<dbReference type="RefSeq" id="XP_038079360.1">
    <property type="nucleotide sequence ID" value="XM_038223432.1"/>
</dbReference>
<dbReference type="OMA" id="HKTNRSE"/>